<evidence type="ECO:0000313" key="2">
    <source>
        <dbReference type="EMBL" id="TCW02288.1"/>
    </source>
</evidence>
<dbReference type="RefSeq" id="WP_066443593.1">
    <property type="nucleotide sequence ID" value="NZ_JANKBF010000003.1"/>
</dbReference>
<name>A0A4R3Z802_9FIRM</name>
<dbReference type="CDD" id="cd04301">
    <property type="entry name" value="NAT_SF"/>
    <property type="match status" value="1"/>
</dbReference>
<dbReference type="Gene3D" id="3.40.630.30">
    <property type="match status" value="1"/>
</dbReference>
<organism evidence="2 3">
    <name type="scientific">Longibaculum muris</name>
    <dbReference type="NCBI Taxonomy" id="1796628"/>
    <lineage>
        <taxon>Bacteria</taxon>
        <taxon>Bacillati</taxon>
        <taxon>Bacillota</taxon>
        <taxon>Erysipelotrichia</taxon>
        <taxon>Erysipelotrichales</taxon>
        <taxon>Coprobacillaceae</taxon>
        <taxon>Longibaculum</taxon>
    </lineage>
</organism>
<gene>
    <name evidence="2" type="ORF">EDD60_102254</name>
</gene>
<dbReference type="InterPro" id="IPR000182">
    <property type="entry name" value="GNAT_dom"/>
</dbReference>
<protein>
    <submittedName>
        <fullName evidence="2">Acetyltransferase (GNAT) family protein</fullName>
    </submittedName>
</protein>
<proteinExistence type="predicted"/>
<dbReference type="PROSITE" id="PS51186">
    <property type="entry name" value="GNAT"/>
    <property type="match status" value="1"/>
</dbReference>
<feature type="domain" description="N-acetyltransferase" evidence="1">
    <location>
        <begin position="1"/>
        <end position="150"/>
    </location>
</feature>
<reference evidence="2 3" key="1">
    <citation type="submission" date="2019-03" db="EMBL/GenBank/DDBJ databases">
        <title>Genomic Encyclopedia of Type Strains, Phase IV (KMG-IV): sequencing the most valuable type-strain genomes for metagenomic binning, comparative biology and taxonomic classification.</title>
        <authorList>
            <person name="Goeker M."/>
        </authorList>
    </citation>
    <scope>NUCLEOTIDE SEQUENCE [LARGE SCALE GENOMIC DNA]</scope>
    <source>
        <strain evidence="2 3">DSM 29487</strain>
    </source>
</reference>
<dbReference type="Proteomes" id="UP000295515">
    <property type="component" value="Unassembled WGS sequence"/>
</dbReference>
<dbReference type="EMBL" id="SMCQ01000002">
    <property type="protein sequence ID" value="TCW02288.1"/>
    <property type="molecule type" value="Genomic_DNA"/>
</dbReference>
<comment type="caution">
    <text evidence="2">The sequence shown here is derived from an EMBL/GenBank/DDBJ whole genome shotgun (WGS) entry which is preliminary data.</text>
</comment>
<keyword evidence="3" id="KW-1185">Reference proteome</keyword>
<accession>A0A4R3Z802</accession>
<dbReference type="SUPFAM" id="SSF55729">
    <property type="entry name" value="Acyl-CoA N-acyltransferases (Nat)"/>
    <property type="match status" value="1"/>
</dbReference>
<dbReference type="GeneID" id="98914488"/>
<evidence type="ECO:0000313" key="3">
    <source>
        <dbReference type="Proteomes" id="UP000295515"/>
    </source>
</evidence>
<evidence type="ECO:0000259" key="1">
    <source>
        <dbReference type="PROSITE" id="PS51186"/>
    </source>
</evidence>
<dbReference type="AlphaFoldDB" id="A0A4R3Z802"/>
<sequence length="150" mass="17565">MIYRKATKQDIPQLCQIRKQQLIDEGIPPSIDIDKDLLRFFQDSFQHDTIIEFLAIDNDQIIATGAVCFYDYPPTFSNQTGRIAYITNMYTKPAYRRQSIATHMLDLLINEIKKKHIEIVRLGASQLGKPVYEKYGFQQDNQWYSLKLDN</sequence>
<dbReference type="GO" id="GO:0016747">
    <property type="term" value="F:acyltransferase activity, transferring groups other than amino-acyl groups"/>
    <property type="evidence" value="ECO:0007669"/>
    <property type="project" value="InterPro"/>
</dbReference>
<keyword evidence="2" id="KW-0808">Transferase</keyword>
<dbReference type="Pfam" id="PF13527">
    <property type="entry name" value="Acetyltransf_9"/>
    <property type="match status" value="1"/>
</dbReference>
<dbReference type="InterPro" id="IPR016181">
    <property type="entry name" value="Acyl_CoA_acyltransferase"/>
</dbReference>